<feature type="domain" description="Glycosyl hydrolase 94 catalytic" evidence="7">
    <location>
        <begin position="2416"/>
        <end position="2840"/>
    </location>
</feature>
<evidence type="ECO:0000313" key="8">
    <source>
        <dbReference type="EMBL" id="PTQ83828.1"/>
    </source>
</evidence>
<feature type="domain" description="Glycosyl hydrolase 94 supersandwich" evidence="5">
    <location>
        <begin position="2135"/>
        <end position="2402"/>
    </location>
</feature>
<sequence>MEIHLNAYATVIILVVFILAMITIIVFRLELKKLRNIYSFRMKKVPLNEQEIEMHVKDLADEHSNFITNNIPNWPVPRLAENYNFILSVYNDLSSDIQLNEQFSPVSEWLLDNFYFVEELVKELQRSLSKKTFSKLPDLRGGDFKNYPRIFALIMELVNHTDGKINEENLLKYMRVYQEENVLYDREIWAIPVVMKMALIENIRHISEDIQATQNQRHRAEVIFDRWITGDDMGGIRDSVKLSIKEFDETNFLFIEHLLYHLRKSGKNYTDFLNVIEETLENQETTIEKSIRKENEFQSSNTVSMGNYITSLKYFSTLEWSTIFEEISFVGNILKEDPAEIYPLMDIATRNYYKGKVEELAAIYGVSETYVAKEAIELTKNTYSELSDSDAEGSGFQRTNHVGYYLVGKGTEILGEKLGGSSKIIPKLRKMVKKNLGLLYFSTMSLMLVIIISAAVRYAVSNASQNTVLTAVIAGLAVLIPSAEIALCTANHIFGSRLGPAFFPKLELKDGIPEDMETIVVVPAILPDEKRVEELLGNLERHYLLNKENHLYFALLGCFRDGDAPVEADDSKIIEKTINGIKELNLKYSDSITERFYFFHRKRHFSKENNKWIGWERKRGALLEFNDMILGSNETSIVYASPAFPISKNIKYVITLDSDTILPMDAAKKMIGIMAHPLNRPTIDKAKGIVTEGYGILQPKVDIEMESTNATFFSKIFTGQKYADPYAEAEFDIYQDIFGEGIFTGKGIYDLKVFQTLLKDTFPENAILSHDLLEGSYLRAALVSDVRLVDSFPATYNSFVKREYRWVRGDWQLLPFIFGKNHLSALSRWKMMDNLRRSLLAPSLMALLILALTVLPGSKIYWIGFYVLTLAVYLISNVMGSTTRYMKSNRHSHRIRTKKYLPTIGGIKATFYQAALKLIFLPYQSYLIVRAVLVTLWRVFITKKDLLEWVTSAAEERKNNNSLKSYIQEMQSSIWIGLAVFLLALSFKSEAVGLSFLFFVLSLSAPYIAYLISQKRAEKPCTLTSEELSEISRIARKTWRYFEGFANAENNYLAPDNYQEDSPNGIAHRTSPTNISLGLMAILTARDFGYIGTKEMLEKVSKTITSIEKMEKWNGHLYNWYDTKTLRPLLPIYISTADSGNLVGYLITLSEGLREYLKKPLTDLQFLKGIRDTLYNGEEEGVAIYQSLDFEQIQSMDMFSWNRIVRDLSTSDTFDGITNESWEIKIKEMLMTFNNERLQFMPVIDLIEKLPESLSADCFSHYKDDFDEITALLKQNPSLERLPDVYAHAEAIIGGMMGGREQLDIEYPDDLIFLSELRHSFAASATAVSSFLSDYEELIRRVDSLSENTKFLPLYNEKKQLFSIGFDLEVGELTDSYYDLLASEARQASYISIARDEIPPEHWLKLSRSLTVDDGYKGLASWSGTMFEYLMPVLIMKSYKNTMLDETYHFVIRSQKKYGKQNDIPWGISESGFNDTDVNLSYQYKAFGVPWLGLKRGLMEDTVVSPYSTLLALQIDPESATQNIAYLKAEGLEGAYGFYEAADYTPDRLLMDDERSIIREFMAHHQGMGFMAINNFLHDFIMQKRFFENPAMYASRFLIQEPIPSAVYNFNLKAQPKKIKIDKSKVYKESRLTRTCRTADPVLPKVHLLSNGNYSVMITDRGTGYSKCNDTAITRWREDNAADKCGMFFYIKNVATNKVWSSAYAPLNKIPENYEVIYTNDKAVFKRTDGDIHTQTEVIVVPKENVEIRKMTLGNAGDSTCDIEVTSYFEAVMTTQNEDLAHPAFHKLFKKTEIIKGLNGIITTNRPRSSANKKIWTANFAVVDGETIGDKQFETDRMQFIGRNRDLSSPEAMDDDKLLSGTEGTVLDPIMSLRLKGRILPGKSLQIAYITAVSESREDLLLLIEKYSQNGFIDRAFTLAHTSGHLEAAYLDIEPSQLELYQNMTSSILFNSPSRRKFQELIGKNTLGQSSLWRFGISGDDPVVLLVIKKSDEIRLLDQLLEAHEYWMYKKLKVDLIILCEEVNSYALPLHASIIETLNSSHIHQMIGKSGGVYIIDKSKTSPEEIYLLYAVARMIIRGGGGNLSEQTEETSGRDSEKQREIAYSKSSSEYISHASEKPDLLYPNGLGGFTEDGREYVIQIEKDKSTPAPWINVVSNPNFGFTVSEAGSGYTWYRNSRENKLSTWSNDPVSDDPSEALYLRDDDTGESWTATSAPIREKEAYEIRHGFGYTEFRHVSHGIKQKLVQFVPVDENIKISILKLSNSSNEQRSLSLIYYVRPVMGITDQVTAMHIKTSLAATGVLLMENPYNEEYKAGIGFMDSSLENRSVTGNRKEFVGSGSLANPECLRKEQLTGAVGIGFDPCAGMQVTVSLNPMEEKDIVFTFGAAETIDEVDQLTNKYRNVQEAYQALTIVKAFWEEKLEGIQVTTPDLSMNLMLNGWLQYQTISCRLWARSAFYQSSGAYGFRDQLQDSLAVVHSSPEIARKQLLLHAAHQFVEGDVQHWWHEPSGKGVRTRFSDDLLWLPYVTMEYVNITGDKGILKSELAYLEGDLLENGEQEKYGIPSISNRSATLYGHCIAAIEKSLKFGNHGLPLMGSGDWNDSMNTVGNKGSGESVWLGWFLVAVLKKIIPACMEMGESELSEKYVNIMNLITESIERSAWDGSWYIRAYFDNGMPLGSSENSECKIDSIAQTWAVISEAGNPERVRQAMKSVENYLVTREDGVIKLLAPPFDTSEMEPGYIKGYSPGVRENGGQYTHAAAWVIIAFAELGDGDKANELFELINPINNSRNQRECYTYKVEPYVMAADVYAVPPHSGRGGWTWYTGSAGWMYKAGLESILGFQKHGNTLLIDPCIPQKWPEYTIRYKYIDSTYNIKVKNPEGLNKGVKTIGEGSEIREGNLLELVNDGKVHDIEVLMGK</sequence>
<dbReference type="PANTHER" id="PTHR37469:SF2">
    <property type="entry name" value="CELLOBIONIC ACID PHOSPHORYLASE"/>
    <property type="match status" value="1"/>
</dbReference>
<gene>
    <name evidence="8" type="ORF">C8U37_11298</name>
</gene>
<dbReference type="Gene3D" id="1.50.10.140">
    <property type="match status" value="2"/>
</dbReference>
<reference evidence="8 9" key="1">
    <citation type="submission" date="2018-04" db="EMBL/GenBank/DDBJ databases">
        <title>Genomic Encyclopedia of Archaeal and Bacterial Type Strains, Phase II (KMG-II): from individual species to whole genera.</title>
        <authorList>
            <person name="Goeker M."/>
        </authorList>
    </citation>
    <scope>NUCLEOTIDE SEQUENCE [LARGE SCALE GENOMIC DNA]</scope>
    <source>
        <strain evidence="8 9">DSM 18806</strain>
    </source>
</reference>
<dbReference type="RefSeq" id="WP_108033023.1">
    <property type="nucleotide sequence ID" value="NZ_QAOM01000012.1"/>
</dbReference>
<dbReference type="CDD" id="cd11756">
    <property type="entry name" value="GH94N_ChvB_NdvB_1_like"/>
    <property type="match status" value="1"/>
</dbReference>
<dbReference type="SUPFAM" id="SSF48208">
    <property type="entry name" value="Six-hairpin glycosidases"/>
    <property type="match status" value="1"/>
</dbReference>
<dbReference type="Proteomes" id="UP000244161">
    <property type="component" value="Unassembled WGS sequence"/>
</dbReference>
<accession>A0A2T5IJ39</accession>
<evidence type="ECO:0000256" key="4">
    <source>
        <dbReference type="SAM" id="Phobius"/>
    </source>
</evidence>
<evidence type="ECO:0000256" key="3">
    <source>
        <dbReference type="SAM" id="Coils"/>
    </source>
</evidence>
<dbReference type="InterPro" id="IPR010383">
    <property type="entry name" value="Glyco_hydrolase_94_b-supersand"/>
</dbReference>
<dbReference type="OrthoDB" id="9769991at2"/>
<evidence type="ECO:0000256" key="2">
    <source>
        <dbReference type="ARBA" id="ARBA00022679"/>
    </source>
</evidence>
<keyword evidence="4" id="KW-1133">Transmembrane helix</keyword>
<dbReference type="Pfam" id="PF17167">
    <property type="entry name" value="Glyco_hydro_94"/>
    <property type="match status" value="1"/>
</dbReference>
<evidence type="ECO:0000313" key="9">
    <source>
        <dbReference type="Proteomes" id="UP000244161"/>
    </source>
</evidence>
<keyword evidence="4" id="KW-0472">Membrane</keyword>
<dbReference type="SUPFAM" id="SSF74650">
    <property type="entry name" value="Galactose mutarotase-like"/>
    <property type="match status" value="2"/>
</dbReference>
<dbReference type="InterPro" id="IPR008928">
    <property type="entry name" value="6-hairpin_glycosidase_sf"/>
</dbReference>
<dbReference type="PANTHER" id="PTHR37469">
    <property type="entry name" value="CELLOBIONIC ACID PHOSPHORYLASE-RELATED"/>
    <property type="match status" value="1"/>
</dbReference>
<dbReference type="InterPro" id="IPR033432">
    <property type="entry name" value="GH94_catalytic"/>
</dbReference>
<dbReference type="InterPro" id="IPR019282">
    <property type="entry name" value="Glycoamylase-like_cons_dom"/>
</dbReference>
<evidence type="ECO:0000259" key="6">
    <source>
        <dbReference type="Pfam" id="PF10091"/>
    </source>
</evidence>
<feature type="transmembrane region" description="Helical" evidence="4">
    <location>
        <begin position="6"/>
        <end position="27"/>
    </location>
</feature>
<proteinExistence type="predicted"/>
<evidence type="ECO:0000259" key="5">
    <source>
        <dbReference type="Pfam" id="PF06165"/>
    </source>
</evidence>
<dbReference type="GO" id="GO:0016757">
    <property type="term" value="F:glycosyltransferase activity"/>
    <property type="evidence" value="ECO:0007669"/>
    <property type="project" value="UniProtKB-KW"/>
</dbReference>
<feature type="transmembrane region" description="Helical" evidence="4">
    <location>
        <begin position="468"/>
        <end position="487"/>
    </location>
</feature>
<feature type="transmembrane region" description="Helical" evidence="4">
    <location>
        <begin position="970"/>
        <end position="987"/>
    </location>
</feature>
<evidence type="ECO:0000259" key="7">
    <source>
        <dbReference type="Pfam" id="PF17167"/>
    </source>
</evidence>
<dbReference type="Gene3D" id="2.70.98.40">
    <property type="entry name" value="Glycoside hydrolase, family 65, N-terminal domain"/>
    <property type="match status" value="2"/>
</dbReference>
<feature type="domain" description="Glycoamylase-like" evidence="6">
    <location>
        <begin position="1377"/>
        <end position="1586"/>
    </location>
</feature>
<feature type="transmembrane region" description="Helical" evidence="4">
    <location>
        <begin position="861"/>
        <end position="879"/>
    </location>
</feature>
<protein>
    <submittedName>
        <fullName evidence="8">Cellobiose phosphorylase</fullName>
    </submittedName>
</protein>
<organism evidence="8 9">
    <name type="scientific">Trichococcus patagoniensis</name>
    <dbReference type="NCBI Taxonomy" id="382641"/>
    <lineage>
        <taxon>Bacteria</taxon>
        <taxon>Bacillati</taxon>
        <taxon>Bacillota</taxon>
        <taxon>Bacilli</taxon>
        <taxon>Lactobacillales</taxon>
        <taxon>Carnobacteriaceae</taxon>
        <taxon>Trichococcus</taxon>
    </lineage>
</organism>
<keyword evidence="9" id="KW-1185">Reference proteome</keyword>
<dbReference type="CDD" id="cd11753">
    <property type="entry name" value="GH94N_ChvB_NdvB_2_like"/>
    <property type="match status" value="1"/>
</dbReference>
<dbReference type="InterPro" id="IPR012341">
    <property type="entry name" value="6hp_glycosidase-like_sf"/>
</dbReference>
<dbReference type="InterPro" id="IPR037820">
    <property type="entry name" value="GH94N_NdvB"/>
</dbReference>
<keyword evidence="4" id="KW-0812">Transmembrane</keyword>
<dbReference type="Gene3D" id="1.50.10.10">
    <property type="match status" value="1"/>
</dbReference>
<evidence type="ECO:0000256" key="1">
    <source>
        <dbReference type="ARBA" id="ARBA00022676"/>
    </source>
</evidence>
<dbReference type="InterPro" id="IPR037824">
    <property type="entry name" value="GH94N_2_NdvB"/>
</dbReference>
<feature type="transmembrane region" description="Helical" evidence="4">
    <location>
        <begin position="994"/>
        <end position="1012"/>
    </location>
</feature>
<dbReference type="Pfam" id="PF10091">
    <property type="entry name" value="Glycoamylase"/>
    <property type="match status" value="1"/>
</dbReference>
<dbReference type="InterPro" id="IPR011013">
    <property type="entry name" value="Gal_mutarotase_sf_dom"/>
</dbReference>
<keyword evidence="1" id="KW-0328">Glycosyltransferase</keyword>
<dbReference type="GO" id="GO:0030246">
    <property type="term" value="F:carbohydrate binding"/>
    <property type="evidence" value="ECO:0007669"/>
    <property type="project" value="InterPro"/>
</dbReference>
<name>A0A2T5IJ39_9LACT</name>
<dbReference type="InterPro" id="IPR037018">
    <property type="entry name" value="GH65_N"/>
</dbReference>
<feature type="transmembrane region" description="Helical" evidence="4">
    <location>
        <begin position="838"/>
        <end position="855"/>
    </location>
</feature>
<dbReference type="GO" id="GO:0005975">
    <property type="term" value="P:carbohydrate metabolic process"/>
    <property type="evidence" value="ECO:0007669"/>
    <property type="project" value="InterPro"/>
</dbReference>
<dbReference type="Gene3D" id="2.60.420.10">
    <property type="entry name" value="Maltose phosphorylase, domain 3"/>
    <property type="match status" value="1"/>
</dbReference>
<dbReference type="InterPro" id="IPR052047">
    <property type="entry name" value="GH94_Enzymes"/>
</dbReference>
<keyword evidence="3" id="KW-0175">Coiled coil</keyword>
<keyword evidence="2" id="KW-0808">Transferase</keyword>
<feature type="transmembrane region" description="Helical" evidence="4">
    <location>
        <begin position="437"/>
        <end position="456"/>
    </location>
</feature>
<dbReference type="SMART" id="SM01068">
    <property type="entry name" value="CBM_X"/>
    <property type="match status" value="2"/>
</dbReference>
<feature type="coiled-coil region" evidence="3">
    <location>
        <begin position="2386"/>
        <end position="2413"/>
    </location>
</feature>
<dbReference type="EMBL" id="QAOM01000012">
    <property type="protein sequence ID" value="PTQ83828.1"/>
    <property type="molecule type" value="Genomic_DNA"/>
</dbReference>
<comment type="caution">
    <text evidence="8">The sequence shown here is derived from an EMBL/GenBank/DDBJ whole genome shotgun (WGS) entry which is preliminary data.</text>
</comment>
<feature type="domain" description="Glycosyl hydrolase 94 supersandwich" evidence="5">
    <location>
        <begin position="1634"/>
        <end position="1909"/>
    </location>
</feature>
<dbReference type="Pfam" id="PF06165">
    <property type="entry name" value="GH94_b-supersand"/>
    <property type="match status" value="2"/>
</dbReference>